<feature type="coiled-coil region" evidence="5">
    <location>
        <begin position="2020"/>
        <end position="2047"/>
    </location>
</feature>
<comment type="caution">
    <text evidence="6">The sequence shown here is derived from an EMBL/GenBank/DDBJ whole genome shotgun (WGS) entry which is preliminary data.</text>
</comment>
<evidence type="ECO:0008006" key="8">
    <source>
        <dbReference type="Google" id="ProtNLM"/>
    </source>
</evidence>
<dbReference type="VEuPathDB" id="PiroplasmaDB:BOVATA_049780"/>
<dbReference type="SUPFAM" id="SSF58113">
    <property type="entry name" value="Apolipoprotein A-I"/>
    <property type="match status" value="2"/>
</dbReference>
<feature type="coiled-coil region" evidence="5">
    <location>
        <begin position="2286"/>
        <end position="2320"/>
    </location>
</feature>
<keyword evidence="7" id="KW-1185">Reference proteome</keyword>
<evidence type="ECO:0000313" key="7">
    <source>
        <dbReference type="Proteomes" id="UP000236319"/>
    </source>
</evidence>
<dbReference type="InterPro" id="IPR047149">
    <property type="entry name" value="KIF11-like"/>
</dbReference>
<dbReference type="GO" id="GO:0072686">
    <property type="term" value="C:mitotic spindle"/>
    <property type="evidence" value="ECO:0007669"/>
    <property type="project" value="TreeGrafter"/>
</dbReference>
<reference evidence="6 7" key="1">
    <citation type="journal article" date="2017" name="BMC Genomics">
        <title>Whole-genome assembly of Babesia ovata and comparative genomics between closely related pathogens.</title>
        <authorList>
            <person name="Yamagishi J."/>
            <person name="Asada M."/>
            <person name="Hakimi H."/>
            <person name="Tanaka T.Q."/>
            <person name="Sugimoto C."/>
            <person name="Kawazu S."/>
        </authorList>
    </citation>
    <scope>NUCLEOTIDE SEQUENCE [LARGE SCALE GENOMIC DNA]</scope>
    <source>
        <strain evidence="6 7">Miyake</strain>
    </source>
</reference>
<sequence length="2993" mass="334338">MGFIGGGEEVKKAILNGLHSNVTQLEKLLKTSCGGEGCCKNVEAIKNLNDVNDKLKKHLKDETKTSKKLVDILSACNLNVHDDPFNKLQEPINQKIQELNQRIEELKRLNNDDNKSKNASEIDKLNKDLQSHNASKKSLETLKGLCEYAEKIDQKSDNTKNLLNNLCGGLEKFLGYQDGNYTGEGIVYSDLDRLCDGVMSFLHGVLHNIHGHLGQHKDTLTSALTSLKDTNLNGIAKYKTAIAAVADGVHTYNVNVAASNSIVSTPMNVLIKYVRNRGELLGSINRFQVTEDMKEDVLEAAEKTMKEKLTECRQKAETFNTAFNLQQQTDMRDSISNLNEKLRESVHVALRAVSHETERLKALSGKESKDFDTMQAKIKSVLEELGTCVNKKIKEDVEKLVKQLKEGVKTILDDLKKIDKQLREYVQKLEEWMESAKKDIDGIRERDVKKILDETTDGVTGKKLDIEDAVNKDLKKWKDKLESYTSQFTQLTQNVDAAMKALGSQFRDLASGGSTPPENIDKIFEKIKTQVGQIKNSPGGLHGIVGAGGSYITNIVTPLNTLNSNAVNLTKEFIDAQAAELEKRIERQLESMPESVLKGQSGHSAQGGSLTMRLEGYKRELEGLKSRYGGTSQKTDFSSYKSQFEITRNTVETIISQLNFAYHSEINKELSTLSNEVEQIKFHSTVKNTDQLMSITLKVKLCVERLTQLCHNAGAKIDNRRMRNSGDPKTRLQNVLSQIANHNGSSTLPSLLRSAQSDLYNAVSQAQDIARELASQIQQQNPDQRGGYGGSYTAWPAAYGRNNYGLQSTPAPTLKDLLEKFEQDVKQQLSKLTTNVGKTSADRDSVYKELNTVKINVDGLNSSLEAATGQSAGSTPNHAADVDKAIEKLKDTATELSANYIPQKLEGVAQKIKEHLETLTNAIKETTQGVKKKLESLKNDKIGNAANSKTIKQNTLQELHAKFHELQSGLVTKALKAAQAFADYADRAGANIIDPLKQHVNNEVKKAHDSIVTHARKHHVSSIQSLLQQFAAKVEKELEELPKEIDHDLTIGHKGFMAKFEKQFVNNIRGISAIQTTTTPAAKSKGKQRSPLSQSASKLKMALVSFTMKLQVQDDFKSDSEKINASSEALYNLLTNLTTSQHFDDDFRQYLESLHSAVTAFNPSSYGEAKSPVLLNALKKGFTSLVSELQRAYVSTYSQKTINWDNIGQAEREKYAKICLTVTPILHNTLEELKQELEKSENSWKSHVIYNPNNVDSSLHKLFFRDHGYDPSLPENTAHGELNHKPECNGSRILQHLTKQTHTLFAAGEAADASALRTADSPELTVDVVQEDGLVEQLYAYHEQYVKACHRTITEKPRTPCSIYEQLAWLSGLQFNPVYGPLCGYFKTLFPKPATRQSEPYSNFNSDELSLSATTPFNAKTLSDTLHDVCSRSYPMLTTILGNGHSDGVYAVQFSNNSFGLSYPSAPSQCFALLAAILNRLYEQLCFLHQRCRYTTQLNGWNDCHYGRGVGGSSWICNDKQCPDQTAHQKCTQRGDQICEQNAKCGLKSPLQSFLEDGLVGFLPHPVSNVGCGITCSLPGHSSMPCKTPMGFKNISTLASHTQRGEYIYSVLDAFCGQSNKPLSKLCGYITCLSNTPPKSLGEMFAFYYRFLYDWDNKLAPERMLHRETAFRTAVQDANFKNPDTTLDVNSIFANDKSNTHVNGNLNCLISCDQSQESGKKCVSEAQNGSAAKRVRGRRGRAMILLNSLERLCDGVMSFLHGVLETVKGDENVTKYDNNLQEPKLDKLLKELSSSIGKGSVALGEQVTAVSDWLGRYESEVNSKTDEVKNPIKFLKDRIGGDKNLIEGENERDLSLQIYFWGQRAKEYIKKAEEADKALKNIDPALSGKLTPNIQMLLQATTTFQEAAGNDDLKAMYEMARERMEKVSEYIGGRFDGWIGGIKHYLTSEISKLSGKLDIFERSDFNNLKTYINSDLQQAFQTVSEGIDSLEKRYGSEIVDNALLLKNASTQFSDRISTTQKAIDKAIKEVEEDIEKFKELSKIEEIKKDKSSNVTAKLLKAIGGTEDPFKSIKDYFGKLDTDVMTPVKEAIEKIATGLGNLVKVGRDEMESAFSSVKEELRKKIQDVQKFVNGTLPSTELNALNTLLGVDIKAPDLKRYDSHVQRVAKKLNGGSEKLEKGDIKNLLNVLREVAHTASQHSHQVVGAVMNKIQSKVTEDIKAAAEALKIKVEKLKEGVNYSNEFDIEYSTKNSAQGLKKLMGDYENNIKNMIKTLNDKVGTNGHSAEKSIYKDLKTLQENIAQLDERIITAKQNVQTVQTELIGCIDQAGKLLKEAPKEAERIMNKLCQDVNDQITNAFTDLQTQAKSLYTSRKTKEVAALQKIVGEQFEETKNTINRDKFMGIKGLLKRMKENESNFVKMATVLNPLEGDHFKKMASLVESLMDSLLEYTENQAKTPITGHPLKGLGNFQSNNVCDIQKRFVTLLDYLKNHNNITNLDQSIKKRIYIFDDVSTRYLTELNDSISALSPSHFHGFHNPLLLDAFKAGMGNFTQQLGHAYVNKYSGKTFGPLTKKEKVADPSKQKSDAATTTEIDVLSTEGRNCAKVCLTILEEFYADFNTLKAHCYTKGGWTQLQINTYEKNSLGDFFHKRGYEVNSEKGKQAGELQDKDTKKGTHISSDLLIKKITDGSTFPIIQAWRKTKYPTVTNSTEISLFDFVDFIRELLRKYYQVCQLEHHSSTKAPSNIYQMLCWLSGFYFNPMYEKVKEQFNGLFDKDIKQLAVVVPDREKHTKTENLKASDLHTPLQQVCLRSQLTLTAILGHGHPDGRYACDFRTNIDNLLYPYAPSQCLDMLVDILKRVCQQTYFLYLQCNNSRIRGGWADCHYGRYVGGSSWDCNERQCPNEQCNLRPNQRADQSANQGTNQKCNQHPKCGVKSPLQSFLEDGLPGFLPHTFTTPGCKLTCSLGNHFGKPCLTPMGFADIGIVASHTQKGAF</sequence>
<dbReference type="PANTHER" id="PTHR47970">
    <property type="entry name" value="KINESIN-LIKE PROTEIN KIF11"/>
    <property type="match status" value="1"/>
</dbReference>
<proteinExistence type="predicted"/>
<dbReference type="RefSeq" id="XP_028869728.1">
    <property type="nucleotide sequence ID" value="XM_029013895.1"/>
</dbReference>
<comment type="subcellular location">
    <subcellularLocation>
        <location evidence="1">Cytoplasm</location>
        <location evidence="1">Cytoskeleton</location>
    </subcellularLocation>
</comment>
<dbReference type="PANTHER" id="PTHR47970:SF12">
    <property type="entry name" value="KINESIN FAMILY MEMBER 11"/>
    <property type="match status" value="1"/>
</dbReference>
<accession>A0A2H6KKG1</accession>
<dbReference type="GO" id="GO:0090307">
    <property type="term" value="P:mitotic spindle assembly"/>
    <property type="evidence" value="ECO:0007669"/>
    <property type="project" value="TreeGrafter"/>
</dbReference>
<dbReference type="GO" id="GO:0051231">
    <property type="term" value="P:spindle elongation"/>
    <property type="evidence" value="ECO:0007669"/>
    <property type="project" value="TreeGrafter"/>
</dbReference>
<dbReference type="GO" id="GO:0005876">
    <property type="term" value="C:spindle microtubule"/>
    <property type="evidence" value="ECO:0007669"/>
    <property type="project" value="TreeGrafter"/>
</dbReference>
<keyword evidence="4" id="KW-0206">Cytoskeleton</keyword>
<evidence type="ECO:0000256" key="2">
    <source>
        <dbReference type="ARBA" id="ARBA00022490"/>
    </source>
</evidence>
<organism evidence="6 7">
    <name type="scientific">Babesia ovata</name>
    <dbReference type="NCBI Taxonomy" id="189622"/>
    <lineage>
        <taxon>Eukaryota</taxon>
        <taxon>Sar</taxon>
        <taxon>Alveolata</taxon>
        <taxon>Apicomplexa</taxon>
        <taxon>Aconoidasida</taxon>
        <taxon>Piroplasmida</taxon>
        <taxon>Babesiidae</taxon>
        <taxon>Babesia</taxon>
    </lineage>
</organism>
<evidence type="ECO:0000256" key="3">
    <source>
        <dbReference type="ARBA" id="ARBA00023175"/>
    </source>
</evidence>
<dbReference type="OrthoDB" id="367147at2759"/>
<gene>
    <name evidence="6" type="ORF">BOVATA_049780</name>
</gene>
<dbReference type="Gene3D" id="1.20.5.1230">
    <property type="entry name" value="Apolipoprotein A-I"/>
    <property type="match status" value="2"/>
</dbReference>
<keyword evidence="2" id="KW-0963">Cytoplasm</keyword>
<protein>
    <recommendedName>
        <fullName evidence="8">Extracellular matrix-binding ebh</fullName>
    </recommendedName>
</protein>
<evidence type="ECO:0000256" key="5">
    <source>
        <dbReference type="SAM" id="Coils"/>
    </source>
</evidence>
<keyword evidence="5" id="KW-0175">Coiled coil</keyword>
<dbReference type="GO" id="GO:0008574">
    <property type="term" value="F:plus-end-directed microtubule motor activity"/>
    <property type="evidence" value="ECO:0007669"/>
    <property type="project" value="TreeGrafter"/>
</dbReference>
<dbReference type="EMBL" id="BDSA01000057">
    <property type="protein sequence ID" value="GBE63485.1"/>
    <property type="molecule type" value="Genomic_DNA"/>
</dbReference>
<keyword evidence="3" id="KW-0505">Motor protein</keyword>
<evidence type="ECO:0000313" key="6">
    <source>
        <dbReference type="EMBL" id="GBE63485.1"/>
    </source>
</evidence>
<feature type="coiled-coil region" evidence="5">
    <location>
        <begin position="89"/>
        <end position="142"/>
    </location>
</feature>
<evidence type="ECO:0000256" key="4">
    <source>
        <dbReference type="ARBA" id="ARBA00023212"/>
    </source>
</evidence>
<name>A0A2H6KKG1_9APIC</name>
<feature type="coiled-coil region" evidence="5">
    <location>
        <begin position="415"/>
        <end position="494"/>
    </location>
</feature>
<dbReference type="Proteomes" id="UP000236319">
    <property type="component" value="Unassembled WGS sequence"/>
</dbReference>
<dbReference type="GeneID" id="39877255"/>
<evidence type="ECO:0000256" key="1">
    <source>
        <dbReference type="ARBA" id="ARBA00004245"/>
    </source>
</evidence>